<dbReference type="EMBL" id="JACRKR010000084">
    <property type="protein sequence ID" value="MBI5078712.1"/>
    <property type="molecule type" value="Genomic_DNA"/>
</dbReference>
<sequence>MVKVFPFRGTVYNRKKIKKLSLVMAPPYDVISGEEQEELYQQHDFNVVRLIFGKEFPGDNEYNNCYVRAAAFLNGWLRHNILLQEDKPAFYIYEQKFVCRGRRFSRLGFIGLLRLEDAGHGKVFPHEETHSRAKLDRLQLLRATNANLDSVFALYSDEKEKITRTLRLFMKNKPYMEAEDKSGTIHRVWRIDRKPTLSKIMHEIRDKAIFIADGHHRYEAAMRYRTELKEKNTKFTEDEAYNHVMVCFTPLEDKGLIILPYHRVIGSFVYFDPAHFEQSLAQYFDLTPYPATHKTAARVRKKLLKDLATAGQTKHAFGLYLGNYHYFLLTLRDDKITEEMTAEEKPEAWKNLDVTILHYVVLDRILNIAQETEDKVTYTKSEDEAVELVDKKGHQIAFLLNPTKIEEVAAIASELEKLPQKSTYFHPKLLSGLVMYRFDPAERVK</sequence>
<comment type="caution">
    <text evidence="1">The sequence shown here is derived from an EMBL/GenBank/DDBJ whole genome shotgun (WGS) entry which is preliminary data.</text>
</comment>
<dbReference type="PANTHER" id="PTHR36454">
    <property type="entry name" value="LMO2823 PROTEIN"/>
    <property type="match status" value="1"/>
</dbReference>
<accession>A0A9D6UM75</accession>
<dbReference type="PANTHER" id="PTHR36454:SF1">
    <property type="entry name" value="DUF1015 DOMAIN-CONTAINING PROTEIN"/>
    <property type="match status" value="1"/>
</dbReference>
<dbReference type="Pfam" id="PF06245">
    <property type="entry name" value="DUF1015"/>
    <property type="match status" value="1"/>
</dbReference>
<dbReference type="AlphaFoldDB" id="A0A9D6UM75"/>
<dbReference type="PIRSF" id="PIRSF033563">
    <property type="entry name" value="UCP033563"/>
    <property type="match status" value="1"/>
</dbReference>
<dbReference type="InterPro" id="IPR008323">
    <property type="entry name" value="UCP033563"/>
</dbReference>
<evidence type="ECO:0000313" key="1">
    <source>
        <dbReference type="EMBL" id="MBI5078712.1"/>
    </source>
</evidence>
<reference evidence="1" key="1">
    <citation type="submission" date="2020-07" db="EMBL/GenBank/DDBJ databases">
        <title>Huge and variable diversity of episymbiotic CPR bacteria and DPANN archaea in groundwater ecosystems.</title>
        <authorList>
            <person name="He C.Y."/>
            <person name="Keren R."/>
            <person name="Whittaker M."/>
            <person name="Farag I.F."/>
            <person name="Doudna J."/>
            <person name="Cate J.H.D."/>
            <person name="Banfield J.F."/>
        </authorList>
    </citation>
    <scope>NUCLEOTIDE SEQUENCE</scope>
    <source>
        <strain evidence="1">NC_groundwater_1860_Pr3_B-0.1um_51_7</strain>
    </source>
</reference>
<evidence type="ECO:0000313" key="2">
    <source>
        <dbReference type="Proteomes" id="UP000808761"/>
    </source>
</evidence>
<gene>
    <name evidence="1" type="ORF">HZB08_01650</name>
</gene>
<protein>
    <submittedName>
        <fullName evidence="1">DUF1015 domain-containing protein</fullName>
    </submittedName>
</protein>
<name>A0A9D6UM75_UNCSA</name>
<organism evidence="1 2">
    <name type="scientific">Candidatus Saganbacteria bacterium</name>
    <dbReference type="NCBI Taxonomy" id="2575572"/>
    <lineage>
        <taxon>Bacteria</taxon>
        <taxon>Bacillati</taxon>
        <taxon>Saganbacteria</taxon>
    </lineage>
</organism>
<proteinExistence type="predicted"/>
<dbReference type="Proteomes" id="UP000808761">
    <property type="component" value="Unassembled WGS sequence"/>
</dbReference>